<dbReference type="InterPro" id="IPR041369">
    <property type="entry name" value="TrmO_C"/>
</dbReference>
<dbReference type="PROSITE" id="PS51668">
    <property type="entry name" value="TSAA_2"/>
    <property type="match status" value="1"/>
</dbReference>
<dbReference type="PANTHER" id="PTHR12818:SF0">
    <property type="entry name" value="TRNA (ADENINE(37)-N6)-METHYLTRANSFERASE"/>
    <property type="match status" value="1"/>
</dbReference>
<proteinExistence type="inferred from homology"/>
<reference evidence="4" key="1">
    <citation type="journal article" date="2021" name="PeerJ">
        <title>Extensive microbial diversity within the chicken gut microbiome revealed by metagenomics and culture.</title>
        <authorList>
            <person name="Gilroy R."/>
            <person name="Ravi A."/>
            <person name="Getino M."/>
            <person name="Pursley I."/>
            <person name="Horton D.L."/>
            <person name="Alikhan N.F."/>
            <person name="Baker D."/>
            <person name="Gharbi K."/>
            <person name="Hall N."/>
            <person name="Watson M."/>
            <person name="Adriaenssens E.M."/>
            <person name="Foster-Nyarko E."/>
            <person name="Jarju S."/>
            <person name="Secka A."/>
            <person name="Antonio M."/>
            <person name="Oren A."/>
            <person name="Chaudhuri R.R."/>
            <person name="La Ragione R."/>
            <person name="Hildebrand F."/>
            <person name="Pallen M.J."/>
        </authorList>
    </citation>
    <scope>NUCLEOTIDE SEQUENCE</scope>
    <source>
        <strain evidence="4">687</strain>
    </source>
</reference>
<dbReference type="PANTHER" id="PTHR12818">
    <property type="entry name" value="TRNA (ADENINE(37)-N6)-METHYLTRANSFERASE"/>
    <property type="match status" value="1"/>
</dbReference>
<dbReference type="EMBL" id="JAHLFG010000028">
    <property type="protein sequence ID" value="MBU3826371.1"/>
    <property type="molecule type" value="Genomic_DNA"/>
</dbReference>
<organism evidence="4 5">
    <name type="scientific">Candidatus Anaerobiospirillum merdipullorum</name>
    <dbReference type="NCBI Taxonomy" id="2838450"/>
    <lineage>
        <taxon>Bacteria</taxon>
        <taxon>Pseudomonadati</taxon>
        <taxon>Pseudomonadota</taxon>
        <taxon>Gammaproteobacteria</taxon>
        <taxon>Aeromonadales</taxon>
        <taxon>Succinivibrionaceae</taxon>
        <taxon>Anaerobiospirillum</taxon>
    </lineage>
</organism>
<evidence type="ECO:0000259" key="3">
    <source>
        <dbReference type="PROSITE" id="PS51668"/>
    </source>
</evidence>
<evidence type="ECO:0000256" key="2">
    <source>
        <dbReference type="ARBA" id="ARBA00033753"/>
    </source>
</evidence>
<feature type="domain" description="TsaA-like" evidence="3">
    <location>
        <begin position="13"/>
        <end position="154"/>
    </location>
</feature>
<dbReference type="Gene3D" id="2.40.30.70">
    <property type="entry name" value="YaeB-like"/>
    <property type="match status" value="1"/>
</dbReference>
<dbReference type="SUPFAM" id="SSF118196">
    <property type="entry name" value="YaeB-like"/>
    <property type="match status" value="1"/>
</dbReference>
<dbReference type="AlphaFoldDB" id="A0A9E2NRM9"/>
<dbReference type="InterPro" id="IPR040372">
    <property type="entry name" value="YaeB-like"/>
</dbReference>
<evidence type="ECO:0000313" key="5">
    <source>
        <dbReference type="Proteomes" id="UP000824150"/>
    </source>
</evidence>
<evidence type="ECO:0000256" key="1">
    <source>
        <dbReference type="ARBA" id="ARBA00022691"/>
    </source>
</evidence>
<evidence type="ECO:0000313" key="4">
    <source>
        <dbReference type="EMBL" id="MBU3826371.1"/>
    </source>
</evidence>
<sequence length="237" mass="26240">MSQKSNDNLSLNLPLIGQVHSPYGQKFAVPRQSALAPDVVSELEFFAPYGDPQAFIGIEGFSHLHLIFYFHQVPAEEFRAMVRPPRLGGNLHLGVFATRSPFRPARLGLSIVKLERIYQVNGLVRLQVSGADVVDGTPIVDIKPYIPFVDALPHAQGGFASMPPKIKKVVFTSRAQQDLQALTAREFKALEQILAQDPRPAYKAEHDDPKIYYAKLFGYNVAFGVKADTVTVLEAVK</sequence>
<accession>A0A9E2NRM9</accession>
<dbReference type="InterPro" id="IPR023370">
    <property type="entry name" value="TrmO-like_N"/>
</dbReference>
<keyword evidence="1" id="KW-0949">S-adenosyl-L-methionine</keyword>
<protein>
    <submittedName>
        <fullName evidence="4">tRNA (N6-threonylcarbamoyladenosine(37)-N6)-methyltransferase TrmO</fullName>
    </submittedName>
</protein>
<dbReference type="InterPro" id="IPR036413">
    <property type="entry name" value="YaeB-like_sf"/>
</dbReference>
<dbReference type="Proteomes" id="UP000824150">
    <property type="component" value="Unassembled WGS sequence"/>
</dbReference>
<comment type="similarity">
    <text evidence="2">Belongs to the tRNA methyltransferase O family.</text>
</comment>
<dbReference type="Pfam" id="PF18389">
    <property type="entry name" value="TrmO_C"/>
    <property type="match status" value="1"/>
</dbReference>
<comment type="caution">
    <text evidence="4">The sequence shown here is derived from an EMBL/GenBank/DDBJ whole genome shotgun (WGS) entry which is preliminary data.</text>
</comment>
<reference evidence="4" key="2">
    <citation type="submission" date="2021-04" db="EMBL/GenBank/DDBJ databases">
        <authorList>
            <person name="Gilroy R."/>
        </authorList>
    </citation>
    <scope>NUCLEOTIDE SEQUENCE</scope>
    <source>
        <strain evidence="4">687</strain>
    </source>
</reference>
<gene>
    <name evidence="4" type="primary">tsaA</name>
    <name evidence="4" type="ORF">IAA31_02645</name>
</gene>
<dbReference type="Gene3D" id="3.30.2310.10">
    <property type="entry name" value="YaeB-like"/>
    <property type="match status" value="1"/>
</dbReference>
<dbReference type="Pfam" id="PF01980">
    <property type="entry name" value="TrmO_N"/>
    <property type="match status" value="1"/>
</dbReference>
<name>A0A9E2NRM9_9GAMM</name>
<dbReference type="NCBIfam" id="TIGR00104">
    <property type="entry name" value="tRNA_TsaA"/>
    <property type="match status" value="1"/>
</dbReference>
<dbReference type="CDD" id="cd09281">
    <property type="entry name" value="UPF0066"/>
    <property type="match status" value="1"/>
</dbReference>
<dbReference type="InterPro" id="IPR036414">
    <property type="entry name" value="YaeB_N_sf"/>
</dbReference>